<dbReference type="PROSITE" id="PS51895">
    <property type="entry name" value="AA1"/>
    <property type="match status" value="1"/>
</dbReference>
<dbReference type="Pfam" id="PF16541">
    <property type="entry name" value="AltA1"/>
    <property type="match status" value="1"/>
</dbReference>
<evidence type="ECO:0000313" key="9">
    <source>
        <dbReference type="Proteomes" id="UP000799539"/>
    </source>
</evidence>
<dbReference type="EMBL" id="ML992666">
    <property type="protein sequence ID" value="KAF2215178.1"/>
    <property type="molecule type" value="Genomic_DNA"/>
</dbReference>
<protein>
    <recommendedName>
        <fullName evidence="7">AA1-like domain-containing protein</fullName>
    </recommendedName>
</protein>
<evidence type="ECO:0000256" key="1">
    <source>
        <dbReference type="ARBA" id="ARBA00004613"/>
    </source>
</evidence>
<gene>
    <name evidence="8" type="ORF">CERZMDRAFT_82230</name>
</gene>
<evidence type="ECO:0000256" key="5">
    <source>
        <dbReference type="PROSITE-ProRule" id="PRU01243"/>
    </source>
</evidence>
<evidence type="ECO:0000313" key="8">
    <source>
        <dbReference type="EMBL" id="KAF2215178.1"/>
    </source>
</evidence>
<dbReference type="Gene3D" id="2.40.350.20">
    <property type="match status" value="1"/>
</dbReference>
<evidence type="ECO:0000259" key="7">
    <source>
        <dbReference type="PROSITE" id="PS51895"/>
    </source>
</evidence>
<dbReference type="InterPro" id="IPR032382">
    <property type="entry name" value="AltA1"/>
</dbReference>
<evidence type="ECO:0000256" key="3">
    <source>
        <dbReference type="ARBA" id="ARBA00022729"/>
    </source>
</evidence>
<feature type="chain" id="PRO_5025546725" description="AA1-like domain-containing protein" evidence="6">
    <location>
        <begin position="20"/>
        <end position="159"/>
    </location>
</feature>
<sequence length="159" mass="17469">MKYLAAAAAASALFTATLAAPSYRRDEETFQIKDFSVRKLDGKDVSNVSFRILATNGGTLDFQCIPYDSATNAATTNFVVGRPYYCSKDSSLSFSYSPRHDNQKQNELWLWHTITEGQVFAGHVDFDDPICRAGGSSASDQICDVPEGVDLYVKMDKAS</sequence>
<feature type="signal peptide" evidence="6">
    <location>
        <begin position="1"/>
        <end position="19"/>
    </location>
</feature>
<feature type="disulfide bond" evidence="5">
    <location>
        <begin position="131"/>
        <end position="143"/>
    </location>
</feature>
<keyword evidence="2" id="KW-0964">Secreted</keyword>
<accession>A0A6A6FPR0</accession>
<reference evidence="8" key="1">
    <citation type="journal article" date="2020" name="Stud. Mycol.">
        <title>101 Dothideomycetes genomes: a test case for predicting lifestyles and emergence of pathogens.</title>
        <authorList>
            <person name="Haridas S."/>
            <person name="Albert R."/>
            <person name="Binder M."/>
            <person name="Bloem J."/>
            <person name="Labutti K."/>
            <person name="Salamov A."/>
            <person name="Andreopoulos B."/>
            <person name="Baker S."/>
            <person name="Barry K."/>
            <person name="Bills G."/>
            <person name="Bluhm B."/>
            <person name="Cannon C."/>
            <person name="Castanera R."/>
            <person name="Culley D."/>
            <person name="Daum C."/>
            <person name="Ezra D."/>
            <person name="Gonzalez J."/>
            <person name="Henrissat B."/>
            <person name="Kuo A."/>
            <person name="Liang C."/>
            <person name="Lipzen A."/>
            <person name="Lutzoni F."/>
            <person name="Magnuson J."/>
            <person name="Mondo S."/>
            <person name="Nolan M."/>
            <person name="Ohm R."/>
            <person name="Pangilinan J."/>
            <person name="Park H.-J."/>
            <person name="Ramirez L."/>
            <person name="Alfaro M."/>
            <person name="Sun H."/>
            <person name="Tritt A."/>
            <person name="Yoshinaga Y."/>
            <person name="Zwiers L.-H."/>
            <person name="Turgeon B."/>
            <person name="Goodwin S."/>
            <person name="Spatafora J."/>
            <person name="Crous P."/>
            <person name="Grigoriev I."/>
        </authorList>
    </citation>
    <scope>NUCLEOTIDE SEQUENCE</scope>
    <source>
        <strain evidence="8">SCOH1-5</strain>
    </source>
</reference>
<keyword evidence="9" id="KW-1185">Reference proteome</keyword>
<feature type="domain" description="AA1-like" evidence="7">
    <location>
        <begin position="25"/>
        <end position="156"/>
    </location>
</feature>
<organism evidence="8 9">
    <name type="scientific">Cercospora zeae-maydis SCOH1-5</name>
    <dbReference type="NCBI Taxonomy" id="717836"/>
    <lineage>
        <taxon>Eukaryota</taxon>
        <taxon>Fungi</taxon>
        <taxon>Dikarya</taxon>
        <taxon>Ascomycota</taxon>
        <taxon>Pezizomycotina</taxon>
        <taxon>Dothideomycetes</taxon>
        <taxon>Dothideomycetidae</taxon>
        <taxon>Mycosphaerellales</taxon>
        <taxon>Mycosphaerellaceae</taxon>
        <taxon>Cercospora</taxon>
    </lineage>
</organism>
<evidence type="ECO:0000256" key="2">
    <source>
        <dbReference type="ARBA" id="ARBA00022525"/>
    </source>
</evidence>
<evidence type="ECO:0000256" key="6">
    <source>
        <dbReference type="SAM" id="SignalP"/>
    </source>
</evidence>
<dbReference type="OrthoDB" id="3928926at2759"/>
<evidence type="ECO:0000256" key="4">
    <source>
        <dbReference type="ARBA" id="ARBA00023157"/>
    </source>
</evidence>
<proteinExistence type="predicted"/>
<comment type="subcellular location">
    <subcellularLocation>
        <location evidence="1">Secreted</location>
    </subcellularLocation>
</comment>
<keyword evidence="4 5" id="KW-1015">Disulfide bond</keyword>
<comment type="caution">
    <text evidence="5">Lacks conserved residue(s) required for the propagation of feature annotation.</text>
</comment>
<dbReference type="GO" id="GO:0005576">
    <property type="term" value="C:extracellular region"/>
    <property type="evidence" value="ECO:0007669"/>
    <property type="project" value="UniProtKB-SubCell"/>
</dbReference>
<keyword evidence="3 6" id="KW-0732">Signal</keyword>
<name>A0A6A6FPR0_9PEZI</name>
<dbReference type="AlphaFoldDB" id="A0A6A6FPR0"/>
<dbReference type="Proteomes" id="UP000799539">
    <property type="component" value="Unassembled WGS sequence"/>
</dbReference>